<evidence type="ECO:0000259" key="9">
    <source>
        <dbReference type="Pfam" id="PF02878"/>
    </source>
</evidence>
<protein>
    <submittedName>
        <fullName evidence="12">Phosphomannomutase</fullName>
    </submittedName>
</protein>
<dbReference type="EMBL" id="CP054140">
    <property type="protein sequence ID" value="QQG64800.1"/>
    <property type="molecule type" value="Genomic_DNA"/>
</dbReference>
<evidence type="ECO:0000256" key="7">
    <source>
        <dbReference type="RuleBase" id="RU004326"/>
    </source>
</evidence>
<dbReference type="Pfam" id="PF02879">
    <property type="entry name" value="PGM_PMM_II"/>
    <property type="match status" value="1"/>
</dbReference>
<proteinExistence type="inferred from homology"/>
<dbReference type="GO" id="GO:0016868">
    <property type="term" value="F:intramolecular phosphotransferase activity"/>
    <property type="evidence" value="ECO:0007669"/>
    <property type="project" value="InterPro"/>
</dbReference>
<dbReference type="GO" id="GO:0000287">
    <property type="term" value="F:magnesium ion binding"/>
    <property type="evidence" value="ECO:0007669"/>
    <property type="project" value="InterPro"/>
</dbReference>
<dbReference type="InterPro" id="IPR016055">
    <property type="entry name" value="A-D-PHexomutase_a/b/a-I/II/III"/>
</dbReference>
<evidence type="ECO:0000256" key="1">
    <source>
        <dbReference type="ARBA" id="ARBA00001946"/>
    </source>
</evidence>
<accession>A0A7T5VBE7</accession>
<dbReference type="InterPro" id="IPR016066">
    <property type="entry name" value="A-D-PHexomutase_CS"/>
</dbReference>
<dbReference type="Proteomes" id="UP000596092">
    <property type="component" value="Chromosome"/>
</dbReference>
<gene>
    <name evidence="12" type="ORF">HP555_02440</name>
</gene>
<dbReference type="Pfam" id="PF00408">
    <property type="entry name" value="PGM_PMM_IV"/>
    <property type="match status" value="1"/>
</dbReference>
<feature type="domain" description="Alpha-D-phosphohexomutase alpha/beta/alpha" evidence="9">
    <location>
        <begin position="8"/>
        <end position="124"/>
    </location>
</feature>
<dbReference type="InterPro" id="IPR005845">
    <property type="entry name" value="A-D-PHexomutase_a/b/a-II"/>
</dbReference>
<reference evidence="12 13" key="1">
    <citation type="submission" date="2020-05" db="EMBL/GenBank/DDBJ databases">
        <title>Complete genome of Desulfobulbus oligotrophicus.</title>
        <authorList>
            <person name="Podar M."/>
        </authorList>
    </citation>
    <scope>NUCLEOTIDE SEQUENCE [LARGE SCALE GENOMIC DNA]</scope>
    <source>
        <strain evidence="12 13">Prop6</strain>
    </source>
</reference>
<dbReference type="InterPro" id="IPR036900">
    <property type="entry name" value="A-D-PHexomutase_C_sf"/>
</dbReference>
<keyword evidence="13" id="KW-1185">Reference proteome</keyword>
<dbReference type="InterPro" id="IPR005841">
    <property type="entry name" value="Alpha-D-phosphohexomutase_SF"/>
</dbReference>
<dbReference type="SUPFAM" id="SSF55957">
    <property type="entry name" value="Phosphoglucomutase, C-terminal domain"/>
    <property type="match status" value="1"/>
</dbReference>
<comment type="similarity">
    <text evidence="2 7">Belongs to the phosphohexose mutase family.</text>
</comment>
<evidence type="ECO:0000259" key="11">
    <source>
        <dbReference type="Pfam" id="PF02880"/>
    </source>
</evidence>
<sequence length="457" mass="50908">MKSLPACFTAYDVRGKIPDTFDEQIAQRIARAFVDYYQIRKVVVGRDMRLSSPLLAGTIVAGLLEQGVDVVDLGLCGTEEVYHAVFSRAEEGVAGGIMITASHNPAEYNGMKFVQRDARPVSVDSGLLEIARMATDPHRQEMVAAHRADKAGSYIQTTNKDAYLRHLLTSVDCRAMRPMKVVVNGGNGCAGPIIDLLAPHLPFTFIRLQHEPDGNFPNGVPNPLLPEKREVTAQAVREHRADLGIAWDGDFDRCFLYDENGRFIEGYYIVGLLAEMLLQHHPGSTILHDPRLVWNTREIVQHCGGNPVMTRTGHAFIKENMRLHNAVYGGEMSAHHYFRDFGYCDSGMLPWLLVCELMSTRATPLSALCDARMAAYPVSGEINSAVRDPDQVIAAIEKHYPNGVVDRTDGLSIEYPAFRFNVRRSNTEPLLRLNVETKGDEELLRQITADVLHIIRS</sequence>
<feature type="domain" description="Alpha-D-phosphohexomutase C-terminal" evidence="8">
    <location>
        <begin position="381"/>
        <end position="452"/>
    </location>
</feature>
<evidence type="ECO:0000256" key="5">
    <source>
        <dbReference type="ARBA" id="ARBA00022842"/>
    </source>
</evidence>
<evidence type="ECO:0000256" key="3">
    <source>
        <dbReference type="ARBA" id="ARBA00022553"/>
    </source>
</evidence>
<name>A0A7T5VBE7_9BACT</name>
<dbReference type="RefSeq" id="WP_199263632.1">
    <property type="nucleotide sequence ID" value="NZ_CP054140.1"/>
</dbReference>
<keyword evidence="6" id="KW-0413">Isomerase</keyword>
<dbReference type="InterPro" id="IPR005846">
    <property type="entry name" value="A-D-PHexomutase_a/b/a-III"/>
</dbReference>
<evidence type="ECO:0000256" key="4">
    <source>
        <dbReference type="ARBA" id="ARBA00022723"/>
    </source>
</evidence>
<dbReference type="PROSITE" id="PS00710">
    <property type="entry name" value="PGM_PMM"/>
    <property type="match status" value="1"/>
</dbReference>
<evidence type="ECO:0000256" key="2">
    <source>
        <dbReference type="ARBA" id="ARBA00010231"/>
    </source>
</evidence>
<dbReference type="SUPFAM" id="SSF53738">
    <property type="entry name" value="Phosphoglucomutase, first 3 domains"/>
    <property type="match status" value="3"/>
</dbReference>
<evidence type="ECO:0000256" key="6">
    <source>
        <dbReference type="ARBA" id="ARBA00023235"/>
    </source>
</evidence>
<evidence type="ECO:0000259" key="10">
    <source>
        <dbReference type="Pfam" id="PF02879"/>
    </source>
</evidence>
<dbReference type="CDD" id="cd03089">
    <property type="entry name" value="PMM_PGM"/>
    <property type="match status" value="1"/>
</dbReference>
<evidence type="ECO:0000313" key="12">
    <source>
        <dbReference type="EMBL" id="QQG64800.1"/>
    </source>
</evidence>
<dbReference type="PRINTS" id="PR00509">
    <property type="entry name" value="PGMPMM"/>
</dbReference>
<dbReference type="GO" id="GO:0005975">
    <property type="term" value="P:carbohydrate metabolic process"/>
    <property type="evidence" value="ECO:0007669"/>
    <property type="project" value="InterPro"/>
</dbReference>
<dbReference type="AlphaFoldDB" id="A0A7T5VBE7"/>
<comment type="cofactor">
    <cofactor evidence="1">
        <name>Mg(2+)</name>
        <dbReference type="ChEBI" id="CHEBI:18420"/>
    </cofactor>
</comment>
<evidence type="ECO:0000259" key="8">
    <source>
        <dbReference type="Pfam" id="PF00408"/>
    </source>
</evidence>
<evidence type="ECO:0000313" key="13">
    <source>
        <dbReference type="Proteomes" id="UP000596092"/>
    </source>
</evidence>
<dbReference type="Pfam" id="PF02878">
    <property type="entry name" value="PGM_PMM_I"/>
    <property type="match status" value="1"/>
</dbReference>
<keyword evidence="3" id="KW-0597">Phosphoprotein</keyword>
<keyword evidence="4 7" id="KW-0479">Metal-binding</keyword>
<dbReference type="InterPro" id="IPR005844">
    <property type="entry name" value="A-D-PHexomutase_a/b/a-I"/>
</dbReference>
<dbReference type="Gene3D" id="3.30.310.50">
    <property type="entry name" value="Alpha-D-phosphohexomutase, C-terminal domain"/>
    <property type="match status" value="1"/>
</dbReference>
<dbReference type="PANTHER" id="PTHR43771">
    <property type="entry name" value="PHOSPHOMANNOMUTASE"/>
    <property type="match status" value="1"/>
</dbReference>
<keyword evidence="5 7" id="KW-0460">Magnesium</keyword>
<dbReference type="KEGG" id="dog:HP555_02440"/>
<feature type="domain" description="Alpha-D-phosphohexomutase alpha/beta/alpha" evidence="11">
    <location>
        <begin position="266"/>
        <end position="376"/>
    </location>
</feature>
<dbReference type="Pfam" id="PF02880">
    <property type="entry name" value="PGM_PMM_III"/>
    <property type="match status" value="1"/>
</dbReference>
<feature type="domain" description="Alpha-D-phosphohexomutase alpha/beta/alpha" evidence="10">
    <location>
        <begin position="161"/>
        <end position="261"/>
    </location>
</feature>
<dbReference type="InterPro" id="IPR005843">
    <property type="entry name" value="A-D-PHexomutase_C"/>
</dbReference>
<dbReference type="PANTHER" id="PTHR43771:SF1">
    <property type="entry name" value="PHOSPHOMANNOMUTASE"/>
    <property type="match status" value="1"/>
</dbReference>
<organism evidence="12 13">
    <name type="scientific">Desulfobulbus oligotrophicus</name>
    <dbReference type="NCBI Taxonomy" id="1909699"/>
    <lineage>
        <taxon>Bacteria</taxon>
        <taxon>Pseudomonadati</taxon>
        <taxon>Thermodesulfobacteriota</taxon>
        <taxon>Desulfobulbia</taxon>
        <taxon>Desulfobulbales</taxon>
        <taxon>Desulfobulbaceae</taxon>
        <taxon>Desulfobulbus</taxon>
    </lineage>
</organism>
<dbReference type="Gene3D" id="3.40.120.10">
    <property type="entry name" value="Alpha-D-Glucose-1,6-Bisphosphate, subunit A, domain 3"/>
    <property type="match status" value="3"/>
</dbReference>